<proteinExistence type="inferred from homology"/>
<evidence type="ECO:0000256" key="7">
    <source>
        <dbReference type="SAM" id="Phobius"/>
    </source>
</evidence>
<evidence type="ECO:0000256" key="5">
    <source>
        <dbReference type="ARBA" id="ARBA00022989"/>
    </source>
</evidence>
<dbReference type="PANTHER" id="PTHR31376">
    <property type="entry name" value="OS09G0467300 PROTEIN-RELATED"/>
    <property type="match status" value="1"/>
</dbReference>
<evidence type="ECO:0000256" key="6">
    <source>
        <dbReference type="ARBA" id="ARBA00023136"/>
    </source>
</evidence>
<dbReference type="EMBL" id="CAMGYJ010000005">
    <property type="protein sequence ID" value="CAI0419827.1"/>
    <property type="molecule type" value="Genomic_DNA"/>
</dbReference>
<protein>
    <submittedName>
        <fullName evidence="8">Uncharacterized protein</fullName>
    </submittedName>
</protein>
<dbReference type="GO" id="GO:0016020">
    <property type="term" value="C:membrane"/>
    <property type="evidence" value="ECO:0007669"/>
    <property type="project" value="UniProtKB-SubCell"/>
</dbReference>
<evidence type="ECO:0000256" key="4">
    <source>
        <dbReference type="ARBA" id="ARBA00022692"/>
    </source>
</evidence>
<comment type="similarity">
    <text evidence="2">Belongs to the purine permeases (TC 2.A.7.14) family.</text>
</comment>
<evidence type="ECO:0000313" key="8">
    <source>
        <dbReference type="EMBL" id="CAI0419827.1"/>
    </source>
</evidence>
<organism evidence="8 9">
    <name type="scientific">Linum tenue</name>
    <dbReference type="NCBI Taxonomy" id="586396"/>
    <lineage>
        <taxon>Eukaryota</taxon>
        <taxon>Viridiplantae</taxon>
        <taxon>Streptophyta</taxon>
        <taxon>Embryophyta</taxon>
        <taxon>Tracheophyta</taxon>
        <taxon>Spermatophyta</taxon>
        <taxon>Magnoliopsida</taxon>
        <taxon>eudicotyledons</taxon>
        <taxon>Gunneridae</taxon>
        <taxon>Pentapetalae</taxon>
        <taxon>rosids</taxon>
        <taxon>fabids</taxon>
        <taxon>Malpighiales</taxon>
        <taxon>Linaceae</taxon>
        <taxon>Linum</taxon>
    </lineage>
</organism>
<keyword evidence="3" id="KW-0813">Transport</keyword>
<feature type="transmembrane region" description="Helical" evidence="7">
    <location>
        <begin position="62"/>
        <end position="85"/>
    </location>
</feature>
<evidence type="ECO:0000256" key="1">
    <source>
        <dbReference type="ARBA" id="ARBA00004370"/>
    </source>
</evidence>
<feature type="transmembrane region" description="Helical" evidence="7">
    <location>
        <begin position="20"/>
        <end position="41"/>
    </location>
</feature>
<gene>
    <name evidence="8" type="ORF">LITE_LOCUS18152</name>
</gene>
<dbReference type="GO" id="GO:0005345">
    <property type="term" value="F:purine nucleobase transmembrane transporter activity"/>
    <property type="evidence" value="ECO:0007669"/>
    <property type="project" value="UniProtKB-ARBA"/>
</dbReference>
<evidence type="ECO:0000256" key="2">
    <source>
        <dbReference type="ARBA" id="ARBA00006213"/>
    </source>
</evidence>
<name>A0AAV0KCL2_9ROSI</name>
<keyword evidence="6 7" id="KW-0472">Membrane</keyword>
<comment type="subcellular location">
    <subcellularLocation>
        <location evidence="1">Membrane</location>
    </subcellularLocation>
</comment>
<evidence type="ECO:0000313" key="9">
    <source>
        <dbReference type="Proteomes" id="UP001154282"/>
    </source>
</evidence>
<dbReference type="PANTHER" id="PTHR31376:SF17">
    <property type="entry name" value="PURINE PERMEASE 21-RELATED"/>
    <property type="match status" value="1"/>
</dbReference>
<comment type="caution">
    <text evidence="8">The sequence shown here is derived from an EMBL/GenBank/DDBJ whole genome shotgun (WGS) entry which is preliminary data.</text>
</comment>
<dbReference type="GO" id="GO:0015211">
    <property type="term" value="F:purine nucleoside transmembrane transporter activity"/>
    <property type="evidence" value="ECO:0007669"/>
    <property type="project" value="InterPro"/>
</dbReference>
<accession>A0AAV0KCL2</accession>
<reference evidence="8" key="1">
    <citation type="submission" date="2022-08" db="EMBL/GenBank/DDBJ databases">
        <authorList>
            <person name="Gutierrez-Valencia J."/>
        </authorList>
    </citation>
    <scope>NUCLEOTIDE SEQUENCE</scope>
</reference>
<dbReference type="Pfam" id="PF16913">
    <property type="entry name" value="PUNUT"/>
    <property type="match status" value="1"/>
</dbReference>
<dbReference type="AlphaFoldDB" id="A0AAV0KCL2"/>
<sequence>MSLSEYTFKRVLNMQTIGIVINLVVLAGAVSTAMGLVGLFASGEWKRLTREMEEFESEKAAYVMTVVWAAGAAQGLSIGMMGLVFDVSFVFSNAVSVVA</sequence>
<keyword evidence="9" id="KW-1185">Reference proteome</keyword>
<keyword evidence="4 7" id="KW-0812">Transmembrane</keyword>
<dbReference type="Proteomes" id="UP001154282">
    <property type="component" value="Unassembled WGS sequence"/>
</dbReference>
<evidence type="ECO:0000256" key="3">
    <source>
        <dbReference type="ARBA" id="ARBA00022448"/>
    </source>
</evidence>
<keyword evidence="5 7" id="KW-1133">Transmembrane helix</keyword>
<dbReference type="InterPro" id="IPR030182">
    <property type="entry name" value="PUP_plant"/>
</dbReference>